<gene>
    <name evidence="2" type="ORF">ACEZDE_30930</name>
</gene>
<accession>A0ABV6W4U2</accession>
<keyword evidence="1" id="KW-0732">Signal</keyword>
<evidence type="ECO:0000256" key="1">
    <source>
        <dbReference type="SAM" id="SignalP"/>
    </source>
</evidence>
<sequence length="145" mass="15033">MLLKKTAIGALTAAALACGTLLAEPASATGVAAGPCSYVCFYYNSGGQGATMLWNPPAGWQGISDLQSSQFSNCNINNNSTACNGLGRSVKNNTATVYNGDFGGHTVAVWYNSNYGGAHYTILDGDTPYQLGNGLYNQDASVSAW</sequence>
<protein>
    <recommendedName>
        <fullName evidence="4">Peptidase inhibitor family I36</fullName>
    </recommendedName>
</protein>
<feature type="chain" id="PRO_5046162513" description="Peptidase inhibitor family I36" evidence="1">
    <location>
        <begin position="29"/>
        <end position="145"/>
    </location>
</feature>
<reference evidence="2 3" key="1">
    <citation type="submission" date="2024-09" db="EMBL/GenBank/DDBJ databases">
        <authorList>
            <person name="Lee S.D."/>
        </authorList>
    </citation>
    <scope>NUCLEOTIDE SEQUENCE [LARGE SCALE GENOMIC DNA]</scope>
    <source>
        <strain evidence="2 3">N8-3</strain>
    </source>
</reference>
<evidence type="ECO:0000313" key="3">
    <source>
        <dbReference type="Proteomes" id="UP001592531"/>
    </source>
</evidence>
<evidence type="ECO:0008006" key="4">
    <source>
        <dbReference type="Google" id="ProtNLM"/>
    </source>
</evidence>
<feature type="signal peptide" evidence="1">
    <location>
        <begin position="1"/>
        <end position="28"/>
    </location>
</feature>
<dbReference type="EMBL" id="JBHFAB010000032">
    <property type="protein sequence ID" value="MFC1421024.1"/>
    <property type="molecule type" value="Genomic_DNA"/>
</dbReference>
<dbReference type="RefSeq" id="WP_380543409.1">
    <property type="nucleotide sequence ID" value="NZ_JBHFAB010000032.1"/>
</dbReference>
<evidence type="ECO:0000313" key="2">
    <source>
        <dbReference type="EMBL" id="MFC1421024.1"/>
    </source>
</evidence>
<comment type="caution">
    <text evidence="2">The sequence shown here is derived from an EMBL/GenBank/DDBJ whole genome shotgun (WGS) entry which is preliminary data.</text>
</comment>
<proteinExistence type="predicted"/>
<dbReference type="Proteomes" id="UP001592531">
    <property type="component" value="Unassembled WGS sequence"/>
</dbReference>
<dbReference type="PROSITE" id="PS51257">
    <property type="entry name" value="PROKAR_LIPOPROTEIN"/>
    <property type="match status" value="1"/>
</dbReference>
<name>A0ABV6W4U2_9ACTN</name>
<keyword evidence="3" id="KW-1185">Reference proteome</keyword>
<organism evidence="2 3">
    <name type="scientific">Streptacidiphilus cavernicola</name>
    <dbReference type="NCBI Taxonomy" id="3342716"/>
    <lineage>
        <taxon>Bacteria</taxon>
        <taxon>Bacillati</taxon>
        <taxon>Actinomycetota</taxon>
        <taxon>Actinomycetes</taxon>
        <taxon>Kitasatosporales</taxon>
        <taxon>Streptomycetaceae</taxon>
        <taxon>Streptacidiphilus</taxon>
    </lineage>
</organism>